<reference evidence="2" key="2">
    <citation type="submission" date="2016-10" db="EMBL/GenBank/DDBJ databases">
        <authorList>
            <person name="de Groot N.N."/>
        </authorList>
    </citation>
    <scope>NUCLEOTIDE SEQUENCE [LARGE SCALE GENOMIC DNA]</scope>
    <source>
        <strain evidence="2">MO64</strain>
    </source>
</reference>
<dbReference type="EMBL" id="FOSR01000003">
    <property type="protein sequence ID" value="SFK44874.1"/>
    <property type="molecule type" value="Genomic_DNA"/>
</dbReference>
<protein>
    <submittedName>
        <fullName evidence="1">CPXCG motif-containing cysteine-rich protein</fullName>
    </submittedName>
    <submittedName>
        <fullName evidence="2">Cysteine-rich CPXCG</fullName>
    </submittedName>
</protein>
<dbReference type="InterPro" id="IPR025990">
    <property type="entry name" value="zinc_ribbon_bacterial"/>
</dbReference>
<dbReference type="KEGG" id="rgl:CS053_15905"/>
<keyword evidence="3" id="KW-1185">Reference proteome</keyword>
<dbReference type="EMBL" id="CP042807">
    <property type="protein sequence ID" value="QEE25828.1"/>
    <property type="molecule type" value="Genomic_DNA"/>
</dbReference>
<dbReference type="InterPro" id="IPR017143">
    <property type="entry name" value="UCP037225"/>
</dbReference>
<organism evidence="2 3">
    <name type="scientific">Rhodanobacter glycinis</name>
    <dbReference type="NCBI Taxonomy" id="582702"/>
    <lineage>
        <taxon>Bacteria</taxon>
        <taxon>Pseudomonadati</taxon>
        <taxon>Pseudomonadota</taxon>
        <taxon>Gammaproteobacteria</taxon>
        <taxon>Lysobacterales</taxon>
        <taxon>Rhodanobacteraceae</taxon>
        <taxon>Rhodanobacter</taxon>
    </lineage>
</organism>
<name>A0A1I3ZLD3_9GAMM</name>
<gene>
    <name evidence="1" type="ORF">CS053_15905</name>
    <name evidence="2" type="ORF">SAMN05192579_1033</name>
</gene>
<evidence type="ECO:0000313" key="3">
    <source>
        <dbReference type="Proteomes" id="UP000198725"/>
    </source>
</evidence>
<dbReference type="RefSeq" id="WP_008213076.1">
    <property type="nucleotide sequence ID" value="NZ_CP042807.1"/>
</dbReference>
<accession>A0A1I3ZLD3</accession>
<reference evidence="1 4" key="3">
    <citation type="submission" date="2019-08" db="EMBL/GenBank/DDBJ databases">
        <title>Complete genome sequence of Rhodanobacter glycinis strain T01E-68 isolated from tomato root.</title>
        <authorList>
            <person name="Weon H.-Y."/>
            <person name="Lee S.A."/>
        </authorList>
    </citation>
    <scope>NUCLEOTIDE SEQUENCE [LARGE SCALE GENOMIC DNA]</scope>
    <source>
        <strain evidence="1 4">T01E-68</strain>
    </source>
</reference>
<dbReference type="Pfam" id="PF14255">
    <property type="entry name" value="Zn_ribbon_21"/>
    <property type="match status" value="1"/>
</dbReference>
<proteinExistence type="predicted"/>
<dbReference type="Proteomes" id="UP000198725">
    <property type="component" value="Unassembled WGS sequence"/>
</dbReference>
<reference evidence="3" key="1">
    <citation type="submission" date="2016-10" db="EMBL/GenBank/DDBJ databases">
        <authorList>
            <person name="Varghese N."/>
            <person name="Submissions S."/>
        </authorList>
    </citation>
    <scope>NUCLEOTIDE SEQUENCE [LARGE SCALE GENOMIC DNA]</scope>
    <source>
        <strain evidence="3">MO64</strain>
    </source>
</reference>
<dbReference type="PIRSF" id="PIRSF037225">
    <property type="entry name" value="UCP037225"/>
    <property type="match status" value="1"/>
</dbReference>
<dbReference type="Proteomes" id="UP000321807">
    <property type="component" value="Chromosome"/>
</dbReference>
<evidence type="ECO:0000313" key="1">
    <source>
        <dbReference type="EMBL" id="QEE25828.1"/>
    </source>
</evidence>
<dbReference type="AlphaFoldDB" id="A0A1I3ZLD3"/>
<evidence type="ECO:0000313" key="4">
    <source>
        <dbReference type="Proteomes" id="UP000321807"/>
    </source>
</evidence>
<evidence type="ECO:0000313" key="2">
    <source>
        <dbReference type="EMBL" id="SFK44874.1"/>
    </source>
</evidence>
<sequence>MLTPVDIDCPYCGERIEILLDTSAGDQNYIEDCQVCCRPITVHVSIDDEGEAQAWVSGENEA</sequence>